<comment type="caution">
    <text evidence="4">The sequence shown here is derived from an EMBL/GenBank/DDBJ whole genome shotgun (WGS) entry which is preliminary data.</text>
</comment>
<evidence type="ECO:0000259" key="3">
    <source>
        <dbReference type="PROSITE" id="PS50011"/>
    </source>
</evidence>
<evidence type="ECO:0000256" key="1">
    <source>
        <dbReference type="ARBA" id="ARBA00009670"/>
    </source>
</evidence>
<feature type="domain" description="Protein kinase" evidence="3">
    <location>
        <begin position="208"/>
        <end position="557"/>
    </location>
</feature>
<name>A0ABX0SGF2_9ACTN</name>
<dbReference type="Pfam" id="PF03109">
    <property type="entry name" value="ABC1"/>
    <property type="match status" value="1"/>
</dbReference>
<dbReference type="EMBL" id="JAAMOZ010000001">
    <property type="protein sequence ID" value="NIH55806.1"/>
    <property type="molecule type" value="Genomic_DNA"/>
</dbReference>
<evidence type="ECO:0000313" key="4">
    <source>
        <dbReference type="EMBL" id="NIH55806.1"/>
    </source>
</evidence>
<accession>A0ABX0SGF2</accession>
<proteinExistence type="inferred from homology"/>
<dbReference type="PANTHER" id="PTHR10566:SF113">
    <property type="entry name" value="PROTEIN ACTIVITY OF BC1 COMPLEX KINASE 7, CHLOROPLASTIC"/>
    <property type="match status" value="1"/>
</dbReference>
<dbReference type="InterPro" id="IPR050154">
    <property type="entry name" value="UbiB_kinase"/>
</dbReference>
<dbReference type="PANTHER" id="PTHR10566">
    <property type="entry name" value="CHAPERONE-ACTIVITY OF BC1 COMPLEX CABC1 -RELATED"/>
    <property type="match status" value="1"/>
</dbReference>
<reference evidence="4 5" key="1">
    <citation type="submission" date="2020-02" db="EMBL/GenBank/DDBJ databases">
        <title>Sequencing the genomes of 1000 actinobacteria strains.</title>
        <authorList>
            <person name="Klenk H.-P."/>
        </authorList>
    </citation>
    <scope>NUCLEOTIDE SEQUENCE [LARGE SCALE GENOMIC DNA]</scope>
    <source>
        <strain evidence="4 5">DSM 19609</strain>
    </source>
</reference>
<feature type="transmembrane region" description="Helical" evidence="2">
    <location>
        <begin position="84"/>
        <end position="106"/>
    </location>
</feature>
<dbReference type="InterPro" id="IPR000719">
    <property type="entry name" value="Prot_kinase_dom"/>
</dbReference>
<feature type="transmembrane region" description="Helical" evidence="2">
    <location>
        <begin position="12"/>
        <end position="28"/>
    </location>
</feature>
<keyword evidence="2" id="KW-0812">Transmembrane</keyword>
<dbReference type="Proteomes" id="UP000749311">
    <property type="component" value="Unassembled WGS sequence"/>
</dbReference>
<organism evidence="4 5">
    <name type="scientific">Brooklawnia cerclae</name>
    <dbReference type="NCBI Taxonomy" id="349934"/>
    <lineage>
        <taxon>Bacteria</taxon>
        <taxon>Bacillati</taxon>
        <taxon>Actinomycetota</taxon>
        <taxon>Actinomycetes</taxon>
        <taxon>Propionibacteriales</taxon>
        <taxon>Propionibacteriaceae</taxon>
        <taxon>Brooklawnia</taxon>
    </lineage>
</organism>
<dbReference type="SUPFAM" id="SSF56112">
    <property type="entry name" value="Protein kinase-like (PK-like)"/>
    <property type="match status" value="1"/>
</dbReference>
<gene>
    <name evidence="4" type="ORF">FB473_000451</name>
</gene>
<dbReference type="InterPro" id="IPR004147">
    <property type="entry name" value="ABC1_dom"/>
</dbReference>
<dbReference type="RefSeq" id="WP_167164447.1">
    <property type="nucleotide sequence ID" value="NZ_BAAAOO010000002.1"/>
</dbReference>
<dbReference type="CDD" id="cd05121">
    <property type="entry name" value="ABC1_ADCK3-like"/>
    <property type="match status" value="1"/>
</dbReference>
<keyword evidence="2" id="KW-0472">Membrane</keyword>
<comment type="similarity">
    <text evidence="1">Belongs to the protein kinase superfamily. ADCK protein kinase family.</text>
</comment>
<sequence length="657" mass="71283">MDFWNLVGEGLGWLYTLGILGIVTVFVAQTSRRVLGIRVAWVRALLVTFVVMVAVMAVIAVVVGPPDIGPGSSLSTVVAFCLSVLYMVLGTFALGVLGLMVLEIVLPSGSMPPLRTWFTGWRRRFHRLRRYLRIMLILARYGLTAPLRGVGRPERAQVTAESIRRAMEDAGVTFIKLGQMLSTRSDLLPAPFIKELSKLTTQVGPTEYRAIESVLRRELGDRLDRLDVDPAPLASASVAQVHAAVLDGTDDVVVKVRRDGAAEQVTIDLQILERLARTLAANAEWARNLGVVELVRGFADSLREELDYCVEVENMGALRASLGTSGVRIPQVYDALCTDQVIVMERFYGTPVAEGDELIATLPADVRRRSADVLLSAVVGQILEQGVFHADLHSGNVLVWPDGAVGLLDFGSVGRLDASSRHYLGLLLWAVNADDPALATDAVLEVLDHDGQVDERALQRGMGLLITRVRSSTTGGSLAFFQQLMALVMKQGMSVPTNIATALRSLGSLEGTLKLLYPPVDLIESAMQMSQDVIGDMSVEGAKHRITNQAMRLVPLVEHLPRRLNRITEDIETGRLTVHMRVVSHPDDRAFLTGLVQQVVVALLAGFAVIAGIMLATSSGGPTLFGARVFDLLGYLLGFAGFILSLRAVAMVFGRRG</sequence>
<keyword evidence="4" id="KW-0830">Ubiquinone</keyword>
<dbReference type="InterPro" id="IPR011009">
    <property type="entry name" value="Kinase-like_dom_sf"/>
</dbReference>
<keyword evidence="2" id="KW-1133">Transmembrane helix</keyword>
<feature type="transmembrane region" description="Helical" evidence="2">
    <location>
        <begin position="40"/>
        <end position="64"/>
    </location>
</feature>
<evidence type="ECO:0000313" key="5">
    <source>
        <dbReference type="Proteomes" id="UP000749311"/>
    </source>
</evidence>
<keyword evidence="5" id="KW-1185">Reference proteome</keyword>
<evidence type="ECO:0000256" key="2">
    <source>
        <dbReference type="SAM" id="Phobius"/>
    </source>
</evidence>
<feature type="transmembrane region" description="Helical" evidence="2">
    <location>
        <begin position="635"/>
        <end position="654"/>
    </location>
</feature>
<protein>
    <submittedName>
        <fullName evidence="4">Ubiquinone biosynthesis protein</fullName>
    </submittedName>
</protein>
<dbReference type="PROSITE" id="PS50011">
    <property type="entry name" value="PROTEIN_KINASE_DOM"/>
    <property type="match status" value="1"/>
</dbReference>
<feature type="transmembrane region" description="Helical" evidence="2">
    <location>
        <begin position="590"/>
        <end position="615"/>
    </location>
</feature>